<reference evidence="2 3" key="1">
    <citation type="submission" date="2016-11" db="EMBL/GenBank/DDBJ databases">
        <authorList>
            <person name="Jaros S."/>
            <person name="Januszkiewicz K."/>
            <person name="Wedrychowicz H."/>
        </authorList>
    </citation>
    <scope>NUCLEOTIDE SEQUENCE [LARGE SCALE GENOMIC DNA]</scope>
    <source>
        <strain evidence="2 3">DSM 9705</strain>
    </source>
</reference>
<dbReference type="Proteomes" id="UP000184139">
    <property type="component" value="Unassembled WGS sequence"/>
</dbReference>
<gene>
    <name evidence="2" type="ORF">SAMN02745124_03477</name>
</gene>
<evidence type="ECO:0000313" key="2">
    <source>
        <dbReference type="EMBL" id="SHI05069.1"/>
    </source>
</evidence>
<accession>A0A1M5XZF6</accession>
<keyword evidence="1" id="KW-0175">Coiled coil</keyword>
<proteinExistence type="predicted"/>
<dbReference type="AlphaFoldDB" id="A0A1M5XZF6"/>
<keyword evidence="3" id="KW-1185">Reference proteome</keyword>
<name>A0A1M5XZF6_9BACT</name>
<dbReference type="EMBL" id="FQXS01000025">
    <property type="protein sequence ID" value="SHI05069.1"/>
    <property type="molecule type" value="Genomic_DNA"/>
</dbReference>
<dbReference type="OrthoDB" id="5420774at2"/>
<sequence>MDQYTEAHLYIAAIRITQHRKHGAPSIEDVSQLLDVSVESALAVCRRLQRQQIVEFIDDPFTVKVVVGDHLAIEALPREAKKEDGLTRELEQFMAKKKEMNKKVESIQADMEKKRQSLFNDMEEQLKKKMAEMKKG</sequence>
<dbReference type="RefSeq" id="WP_073378019.1">
    <property type="nucleotide sequence ID" value="NZ_FQXS01000025.1"/>
</dbReference>
<protein>
    <submittedName>
        <fullName evidence="2">Uncharacterized protein</fullName>
    </submittedName>
</protein>
<evidence type="ECO:0000256" key="1">
    <source>
        <dbReference type="SAM" id="Coils"/>
    </source>
</evidence>
<organism evidence="2 3">
    <name type="scientific">Desulfofustis glycolicus DSM 9705</name>
    <dbReference type="NCBI Taxonomy" id="1121409"/>
    <lineage>
        <taxon>Bacteria</taxon>
        <taxon>Pseudomonadati</taxon>
        <taxon>Thermodesulfobacteriota</taxon>
        <taxon>Desulfobulbia</taxon>
        <taxon>Desulfobulbales</taxon>
        <taxon>Desulfocapsaceae</taxon>
        <taxon>Desulfofustis</taxon>
    </lineage>
</organism>
<feature type="coiled-coil region" evidence="1">
    <location>
        <begin position="83"/>
        <end position="117"/>
    </location>
</feature>
<evidence type="ECO:0000313" key="3">
    <source>
        <dbReference type="Proteomes" id="UP000184139"/>
    </source>
</evidence>